<dbReference type="Pfam" id="PF07729">
    <property type="entry name" value="FCD"/>
    <property type="match status" value="1"/>
</dbReference>
<dbReference type="Pfam" id="PF00392">
    <property type="entry name" value="GntR"/>
    <property type="match status" value="1"/>
</dbReference>
<dbReference type="PROSITE" id="PS50949">
    <property type="entry name" value="HTH_GNTR"/>
    <property type="match status" value="1"/>
</dbReference>
<dbReference type="RefSeq" id="WP_277358129.1">
    <property type="nucleotide sequence ID" value="NZ_JAROKN010000013.1"/>
</dbReference>
<evidence type="ECO:0000256" key="3">
    <source>
        <dbReference type="ARBA" id="ARBA00023163"/>
    </source>
</evidence>
<dbReference type="SMART" id="SM00895">
    <property type="entry name" value="FCD"/>
    <property type="match status" value="1"/>
</dbReference>
<dbReference type="SUPFAM" id="SSF48008">
    <property type="entry name" value="GntR ligand-binding domain-like"/>
    <property type="match status" value="1"/>
</dbReference>
<organism evidence="5 6">
    <name type="scientific">Arthrobacter vasquezii</name>
    <dbReference type="NCBI Taxonomy" id="2977629"/>
    <lineage>
        <taxon>Bacteria</taxon>
        <taxon>Bacillati</taxon>
        <taxon>Actinomycetota</taxon>
        <taxon>Actinomycetes</taxon>
        <taxon>Micrococcales</taxon>
        <taxon>Micrococcaceae</taxon>
        <taxon>Arthrobacter</taxon>
    </lineage>
</organism>
<keyword evidence="6" id="KW-1185">Reference proteome</keyword>
<dbReference type="Gene3D" id="1.10.10.10">
    <property type="entry name" value="Winged helix-like DNA-binding domain superfamily/Winged helix DNA-binding domain"/>
    <property type="match status" value="1"/>
</dbReference>
<dbReference type="InterPro" id="IPR036390">
    <property type="entry name" value="WH_DNA-bd_sf"/>
</dbReference>
<evidence type="ECO:0000313" key="6">
    <source>
        <dbReference type="Proteomes" id="UP001220456"/>
    </source>
</evidence>
<dbReference type="PRINTS" id="PR00035">
    <property type="entry name" value="HTHGNTR"/>
</dbReference>
<evidence type="ECO:0000256" key="1">
    <source>
        <dbReference type="ARBA" id="ARBA00023015"/>
    </source>
</evidence>
<comment type="caution">
    <text evidence="5">The sequence shown here is derived from an EMBL/GenBank/DDBJ whole genome shotgun (WGS) entry which is preliminary data.</text>
</comment>
<evidence type="ECO:0000259" key="4">
    <source>
        <dbReference type="PROSITE" id="PS50949"/>
    </source>
</evidence>
<evidence type="ECO:0000313" key="5">
    <source>
        <dbReference type="EMBL" id="MDF9277597.1"/>
    </source>
</evidence>
<dbReference type="EMBL" id="JAROKN010000013">
    <property type="protein sequence ID" value="MDF9277597.1"/>
    <property type="molecule type" value="Genomic_DNA"/>
</dbReference>
<dbReference type="SUPFAM" id="SSF46785">
    <property type="entry name" value="Winged helix' DNA-binding domain"/>
    <property type="match status" value="1"/>
</dbReference>
<dbReference type="InterPro" id="IPR011711">
    <property type="entry name" value="GntR_C"/>
</dbReference>
<keyword evidence="2" id="KW-0238">DNA-binding</keyword>
<dbReference type="InterPro" id="IPR036388">
    <property type="entry name" value="WH-like_DNA-bd_sf"/>
</dbReference>
<name>A0ABT6CU54_9MICC</name>
<evidence type="ECO:0000256" key="2">
    <source>
        <dbReference type="ARBA" id="ARBA00023125"/>
    </source>
</evidence>
<dbReference type="PANTHER" id="PTHR43537:SF45">
    <property type="entry name" value="GNTR FAMILY REGULATORY PROTEIN"/>
    <property type="match status" value="1"/>
</dbReference>
<dbReference type="InterPro" id="IPR008920">
    <property type="entry name" value="TF_FadR/GntR_C"/>
</dbReference>
<dbReference type="CDD" id="cd07377">
    <property type="entry name" value="WHTH_GntR"/>
    <property type="match status" value="1"/>
</dbReference>
<accession>A0ABT6CU54</accession>
<dbReference type="InterPro" id="IPR000524">
    <property type="entry name" value="Tscrpt_reg_HTH_GntR"/>
</dbReference>
<reference evidence="5 6" key="1">
    <citation type="journal article" date="2023" name="Int. J. Syst. Evol. Microbiol.">
        <title>Arthrobacter vasquezii sp. nov., isolated from a soil sample from Union Glacier, Antarctica.</title>
        <authorList>
            <person name="Valenzuela-Ibaceta F."/>
            <person name="Carrasco V."/>
            <person name="Lagos-Moraga S."/>
            <person name="Dietz-Vargas C."/>
            <person name="Navarro C.A."/>
            <person name="Perez-Donoso J.M."/>
        </authorList>
    </citation>
    <scope>NUCLEOTIDE SEQUENCE [LARGE SCALE GENOMIC DNA]</scope>
    <source>
        <strain evidence="5 6">EH-1B-1</strain>
    </source>
</reference>
<keyword evidence="3" id="KW-0804">Transcription</keyword>
<dbReference type="Proteomes" id="UP001220456">
    <property type="component" value="Unassembled WGS sequence"/>
</dbReference>
<feature type="domain" description="HTH gntR-type" evidence="4">
    <location>
        <begin position="2"/>
        <end position="69"/>
    </location>
</feature>
<gene>
    <name evidence="5" type="ORF">P4U43_07325</name>
</gene>
<sequence>MGTRSHDVLRDLRAKITTGKIPPGSHLTERDLCAEYGVSRTPIRSALRKLADEGLVVISPHRGVFVAEWTNADAAEVMSIRALLESHAAGLAARNRSESQIETLNQLCDRMEVLVDEQPDGYRAEVAELNHELHLLILEAAASPRLFNIVKDLALAPLMSGSFQYYSHAQLHRSLQDHRLVADAITKGDELRARVLMEGHLRNAYAALTSR</sequence>
<proteinExistence type="predicted"/>
<protein>
    <submittedName>
        <fullName evidence="5">GntR family transcriptional regulator</fullName>
    </submittedName>
</protein>
<dbReference type="PANTHER" id="PTHR43537">
    <property type="entry name" value="TRANSCRIPTIONAL REGULATOR, GNTR FAMILY"/>
    <property type="match status" value="1"/>
</dbReference>
<dbReference type="Gene3D" id="1.20.120.530">
    <property type="entry name" value="GntR ligand-binding domain-like"/>
    <property type="match status" value="1"/>
</dbReference>
<dbReference type="SMART" id="SM00345">
    <property type="entry name" value="HTH_GNTR"/>
    <property type="match status" value="1"/>
</dbReference>
<keyword evidence="1" id="KW-0805">Transcription regulation</keyword>